<dbReference type="PANTHER" id="PTHR43827:SF13">
    <property type="entry name" value="ALDO_KETO REDUCTASE FAMILY PROTEIN"/>
    <property type="match status" value="1"/>
</dbReference>
<gene>
    <name evidence="2" type="ORF">A3Q56_07089</name>
</gene>
<reference evidence="2 3" key="1">
    <citation type="submission" date="2016-04" db="EMBL/GenBank/DDBJ databases">
        <title>The genome of Intoshia linei affirms orthonectids as highly simplified spiralians.</title>
        <authorList>
            <person name="Mikhailov K.V."/>
            <person name="Slusarev G.S."/>
            <person name="Nikitin M.A."/>
            <person name="Logacheva M.D."/>
            <person name="Penin A."/>
            <person name="Aleoshin V."/>
            <person name="Panchin Y.V."/>
        </authorList>
    </citation>
    <scope>NUCLEOTIDE SEQUENCE [LARGE SCALE GENOMIC DNA]</scope>
    <source>
        <strain evidence="2">Intl2013</strain>
        <tissue evidence="2">Whole animal</tissue>
    </source>
</reference>
<dbReference type="SUPFAM" id="SSF51430">
    <property type="entry name" value="NAD(P)-linked oxidoreductase"/>
    <property type="match status" value="1"/>
</dbReference>
<evidence type="ECO:0000313" key="2">
    <source>
        <dbReference type="EMBL" id="OAF65206.1"/>
    </source>
</evidence>
<sequence length="398" mass="45314">MSDKKYTLSEFTKVGSVHMPMFGVGSYNIDDVEIEENILSSIKAGYRMIDVSEFNHNEIGIGKAIRSCNVPRSELFIIGRIWRRSVLTVEATIKASIEKLGIGYYDLYLLSNPMVDLNMEIYKKVQEIKEKTDLIREFGVSNFYPQHFIKIRAVGLKLPIINSLELHPYRSQDKVVKFCKSNGIAVMSHCSLAGGFKLASKEMKKISEQVGKSAAQIMLRWSLDNGYPVITRATSNIKKIQENTKIFDIVLPVNIVKQMINFPHFSCCSISIACEKHKFNFFTNLFIEAVSNFINFTFSNSKTLINTKEIMQSNKTTINRASTPIRGSPDICFPNLSPVKRSAMPNKCKSNTLVQKVKYDKNLNVFVFNKKTFATIFAKKMDMNENIMFQSDSDEKNE</sequence>
<dbReference type="InterPro" id="IPR020471">
    <property type="entry name" value="AKR"/>
</dbReference>
<dbReference type="InterPro" id="IPR036812">
    <property type="entry name" value="NAD(P)_OxRdtase_dom_sf"/>
</dbReference>
<keyword evidence="3" id="KW-1185">Reference proteome</keyword>
<name>A0A177AT78_9BILA</name>
<dbReference type="OrthoDB" id="416253at2759"/>
<dbReference type="Gene3D" id="3.20.20.100">
    <property type="entry name" value="NADP-dependent oxidoreductase domain"/>
    <property type="match status" value="1"/>
</dbReference>
<evidence type="ECO:0000259" key="1">
    <source>
        <dbReference type="Pfam" id="PF00248"/>
    </source>
</evidence>
<dbReference type="InterPro" id="IPR023210">
    <property type="entry name" value="NADP_OxRdtase_dom"/>
</dbReference>
<evidence type="ECO:0000313" key="3">
    <source>
        <dbReference type="Proteomes" id="UP000078046"/>
    </source>
</evidence>
<dbReference type="AlphaFoldDB" id="A0A177AT78"/>
<proteinExistence type="predicted"/>
<dbReference type="PANTHER" id="PTHR43827">
    <property type="entry name" value="2,5-DIKETO-D-GLUCONIC ACID REDUCTASE"/>
    <property type="match status" value="1"/>
</dbReference>
<organism evidence="2 3">
    <name type="scientific">Intoshia linei</name>
    <dbReference type="NCBI Taxonomy" id="1819745"/>
    <lineage>
        <taxon>Eukaryota</taxon>
        <taxon>Metazoa</taxon>
        <taxon>Spiralia</taxon>
        <taxon>Lophotrochozoa</taxon>
        <taxon>Mesozoa</taxon>
        <taxon>Orthonectida</taxon>
        <taxon>Rhopaluridae</taxon>
        <taxon>Intoshia</taxon>
    </lineage>
</organism>
<feature type="domain" description="NADP-dependent oxidoreductase" evidence="1">
    <location>
        <begin position="28"/>
        <end position="254"/>
    </location>
</feature>
<accession>A0A177AT78</accession>
<dbReference type="Proteomes" id="UP000078046">
    <property type="component" value="Unassembled WGS sequence"/>
</dbReference>
<protein>
    <submittedName>
        <fullName evidence="2">Aldehyde reductase</fullName>
    </submittedName>
</protein>
<comment type="caution">
    <text evidence="2">The sequence shown here is derived from an EMBL/GenBank/DDBJ whole genome shotgun (WGS) entry which is preliminary data.</text>
</comment>
<dbReference type="GO" id="GO:0016491">
    <property type="term" value="F:oxidoreductase activity"/>
    <property type="evidence" value="ECO:0007669"/>
    <property type="project" value="InterPro"/>
</dbReference>
<dbReference type="PRINTS" id="PR00069">
    <property type="entry name" value="ALDKETRDTASE"/>
</dbReference>
<dbReference type="Pfam" id="PF00248">
    <property type="entry name" value="Aldo_ket_red"/>
    <property type="match status" value="1"/>
</dbReference>
<dbReference type="EMBL" id="LWCA01001397">
    <property type="protein sequence ID" value="OAF65206.1"/>
    <property type="molecule type" value="Genomic_DNA"/>
</dbReference>
<dbReference type="CDD" id="cd19071">
    <property type="entry name" value="AKR_AKR1-5-like"/>
    <property type="match status" value="1"/>
</dbReference>